<evidence type="ECO:0000256" key="2">
    <source>
        <dbReference type="ARBA" id="ARBA00052718"/>
    </source>
</evidence>
<dbReference type="InterPro" id="IPR029062">
    <property type="entry name" value="Class_I_gatase-like"/>
</dbReference>
<comment type="catalytic activity">
    <reaction evidence="2">
        <text>4-(gamma-L-glutamylamino)butanoate + H2O = 4-aminobutanoate + L-glutamate</text>
        <dbReference type="Rhea" id="RHEA:19737"/>
        <dbReference type="ChEBI" id="CHEBI:15377"/>
        <dbReference type="ChEBI" id="CHEBI:29985"/>
        <dbReference type="ChEBI" id="CHEBI:58800"/>
        <dbReference type="ChEBI" id="CHEBI:59888"/>
        <dbReference type="EC" id="3.5.1.94"/>
    </reaction>
</comment>
<dbReference type="Proteomes" id="UP000011705">
    <property type="component" value="Chromosome"/>
</dbReference>
<accession>A0A0E2E284</accession>
<dbReference type="RefSeq" id="WP_002685118.1">
    <property type="nucleotide sequence ID" value="NZ_CM001795.1"/>
</dbReference>
<dbReference type="GO" id="GO:0006598">
    <property type="term" value="P:polyamine catabolic process"/>
    <property type="evidence" value="ECO:0007669"/>
    <property type="project" value="TreeGrafter"/>
</dbReference>
<comment type="function">
    <text evidence="3">Involved in the breakdown of putrescine via hydrolysis of the gamma-glutamyl linkage of gamma-glutamyl-gamma-aminobutyrate.</text>
</comment>
<comment type="similarity">
    <text evidence="1">Belongs to the peptidase C26 family.</text>
</comment>
<dbReference type="HOGENOM" id="CLU_030756_2_1_12"/>
<dbReference type="GO" id="GO:0033969">
    <property type="term" value="F:gamma-glutamyl-gamma-aminobutyrate hydrolase activity"/>
    <property type="evidence" value="ECO:0007669"/>
    <property type="project" value="UniProtKB-EC"/>
</dbReference>
<dbReference type="EC" id="3.5.1.94" evidence="5"/>
<dbReference type="PANTHER" id="PTHR43235">
    <property type="entry name" value="GLUTAMINE AMIDOTRANSFERASE PB2B2.05-RELATED"/>
    <property type="match status" value="1"/>
</dbReference>
<comment type="pathway">
    <text evidence="4">Amine and polyamine degradation; putrescine degradation; 4-aminobutanoate from putrescine: step 4/4.</text>
</comment>
<dbReference type="PANTHER" id="PTHR43235:SF1">
    <property type="entry name" value="GLUTAMINE AMIDOTRANSFERASE PB2B2.05-RELATED"/>
    <property type="match status" value="1"/>
</dbReference>
<sequence>MKKPLIGITGSCLYETSQSLFAGYERMYTNADYVNSVLAAGGVPLMLPIIDDEDAIQRQLENLSGIIIMGGHDVEPHFFNEEPLSCLGEILPKRDVYELRLIKAAKALKKPVLGICRGMQILNVAFGGSLYQDLSLIKRDIQIQHVQKARPQERTHSIKTEAASIMQKVFGKEDMVNSYHHMAVKDLAKDFKITAYAPDGVVEAIEYTGEGFIMGVQFHPEMTAAVHKASLDLFKEFINRC</sequence>
<evidence type="ECO:0000256" key="3">
    <source>
        <dbReference type="ARBA" id="ARBA00055068"/>
    </source>
</evidence>
<dbReference type="Gene3D" id="3.40.50.880">
    <property type="match status" value="1"/>
</dbReference>
<dbReference type="InterPro" id="IPR011697">
    <property type="entry name" value="Peptidase_C26"/>
</dbReference>
<comment type="caution">
    <text evidence="6">The sequence shown here is derived from an EMBL/GenBank/DDBJ whole genome shotgun (WGS) entry which is preliminary data.</text>
</comment>
<organism evidence="6">
    <name type="scientific">Treponema denticola H-22</name>
    <dbReference type="NCBI Taxonomy" id="999432"/>
    <lineage>
        <taxon>Bacteria</taxon>
        <taxon>Pseudomonadati</taxon>
        <taxon>Spirochaetota</taxon>
        <taxon>Spirochaetia</taxon>
        <taxon>Spirochaetales</taxon>
        <taxon>Treponemataceae</taxon>
        <taxon>Treponema</taxon>
    </lineage>
</organism>
<evidence type="ECO:0000256" key="4">
    <source>
        <dbReference type="ARBA" id="ARBA00060634"/>
    </source>
</evidence>
<dbReference type="PROSITE" id="PS51273">
    <property type="entry name" value="GATASE_TYPE_1"/>
    <property type="match status" value="1"/>
</dbReference>
<gene>
    <name evidence="6" type="ORF">HMPREF9726_01857</name>
</gene>
<name>A0A0E2E284_TREDN</name>
<dbReference type="InterPro" id="IPR044668">
    <property type="entry name" value="PuuD-like"/>
</dbReference>
<dbReference type="FunFam" id="3.40.50.880:FF:000030">
    <property type="entry name" value="Gamma-glutamyl-gamma-aminobutyrate hydrolase PuuD"/>
    <property type="match status" value="1"/>
</dbReference>
<dbReference type="SUPFAM" id="SSF52317">
    <property type="entry name" value="Class I glutamine amidotransferase-like"/>
    <property type="match status" value="1"/>
</dbReference>
<reference evidence="6" key="1">
    <citation type="submission" date="2012-01" db="EMBL/GenBank/DDBJ databases">
        <title>The Genome Sequence of Treponema denticola H-22.</title>
        <authorList>
            <consortium name="The Broad Institute Genome Sequencing Platform"/>
            <person name="Earl A."/>
            <person name="Ward D."/>
            <person name="Feldgarden M."/>
            <person name="Gevers D."/>
            <person name="Blanton J.M."/>
            <person name="Fenno C.J."/>
            <person name="Baranova O.V."/>
            <person name="Mathney J."/>
            <person name="Dewhirst F.E."/>
            <person name="Izard J."/>
            <person name="Young S.K."/>
            <person name="Zeng Q."/>
            <person name="Gargeya S."/>
            <person name="Fitzgerald M."/>
            <person name="Haas B."/>
            <person name="Abouelleil A."/>
            <person name="Alvarado L."/>
            <person name="Arachchi H.M."/>
            <person name="Berlin A."/>
            <person name="Chapman S.B."/>
            <person name="Gearin G."/>
            <person name="Goldberg J."/>
            <person name="Griggs A."/>
            <person name="Gujja S."/>
            <person name="Hansen M."/>
            <person name="Heiman D."/>
            <person name="Howarth C."/>
            <person name="Larimer J."/>
            <person name="Lui A."/>
            <person name="MacDonald P.J.P."/>
            <person name="McCowen C."/>
            <person name="Montmayeur A."/>
            <person name="Murphy C."/>
            <person name="Neiman D."/>
            <person name="Pearson M."/>
            <person name="Priest M."/>
            <person name="Roberts A."/>
            <person name="Saif S."/>
            <person name="Shea T."/>
            <person name="Sisk P."/>
            <person name="Stolte C."/>
            <person name="Sykes S."/>
            <person name="Wortman J."/>
            <person name="Nusbaum C."/>
            <person name="Birren B."/>
        </authorList>
    </citation>
    <scope>NUCLEOTIDE SEQUENCE [LARGE SCALE GENOMIC DNA]</scope>
    <source>
        <strain evidence="6">H-22</strain>
    </source>
</reference>
<evidence type="ECO:0000256" key="5">
    <source>
        <dbReference type="ARBA" id="ARBA00066788"/>
    </source>
</evidence>
<proteinExistence type="inferred from homology"/>
<dbReference type="Pfam" id="PF07722">
    <property type="entry name" value="Peptidase_C26"/>
    <property type="match status" value="1"/>
</dbReference>
<dbReference type="EMBL" id="AGDV01000020">
    <property type="protein sequence ID" value="EMB31477.1"/>
    <property type="molecule type" value="Genomic_DNA"/>
</dbReference>
<evidence type="ECO:0000256" key="1">
    <source>
        <dbReference type="ARBA" id="ARBA00011083"/>
    </source>
</evidence>
<dbReference type="GO" id="GO:0005829">
    <property type="term" value="C:cytosol"/>
    <property type="evidence" value="ECO:0007669"/>
    <property type="project" value="TreeGrafter"/>
</dbReference>
<evidence type="ECO:0000313" key="6">
    <source>
        <dbReference type="EMBL" id="EMB31477.1"/>
    </source>
</evidence>
<dbReference type="CDD" id="cd01745">
    <property type="entry name" value="GATase1_2"/>
    <property type="match status" value="1"/>
</dbReference>
<dbReference type="PATRIC" id="fig|999432.5.peg.1926"/>
<protein>
    <recommendedName>
        <fullName evidence="5">gamma-glutamyl-gamma-aminobutyrate hydrolase</fullName>
        <ecNumber evidence="5">3.5.1.94</ecNumber>
    </recommendedName>
</protein>
<dbReference type="AlphaFoldDB" id="A0A0E2E284"/>